<protein>
    <recommendedName>
        <fullName evidence="2 9">Acyl-homoserine-lactone synthase</fullName>
        <ecNumber evidence="1 9">2.3.1.184</ecNumber>
    </recommendedName>
    <alternativeName>
        <fullName evidence="9">Autoinducer synthesis protein</fullName>
    </alternativeName>
</protein>
<evidence type="ECO:0000256" key="3">
    <source>
        <dbReference type="ARBA" id="ARBA00022654"/>
    </source>
</evidence>
<evidence type="ECO:0000256" key="6">
    <source>
        <dbReference type="ARBA" id="ARBA00022929"/>
    </source>
</evidence>
<keyword evidence="3 8" id="KW-0673">Quorum sensing</keyword>
<evidence type="ECO:0000313" key="11">
    <source>
        <dbReference type="Proteomes" id="UP000059425"/>
    </source>
</evidence>
<dbReference type="Gene3D" id="3.40.630.30">
    <property type="match status" value="1"/>
</dbReference>
<dbReference type="InterPro" id="IPR016181">
    <property type="entry name" value="Acyl_CoA_acyltransferase"/>
</dbReference>
<evidence type="ECO:0000256" key="2">
    <source>
        <dbReference type="ARBA" id="ARBA00018768"/>
    </source>
</evidence>
<dbReference type="GO" id="GO:0061579">
    <property type="term" value="F:N-acyl homoserine lactone synthase activity"/>
    <property type="evidence" value="ECO:0007669"/>
    <property type="project" value="UniProtKB-UniRule"/>
</dbReference>
<evidence type="ECO:0000256" key="4">
    <source>
        <dbReference type="ARBA" id="ARBA00022679"/>
    </source>
</evidence>
<evidence type="ECO:0000313" key="10">
    <source>
        <dbReference type="EMBL" id="ALI07595.1"/>
    </source>
</evidence>
<dbReference type="EC" id="2.3.1.184" evidence="1 9"/>
<comment type="similarity">
    <text evidence="8 9">Belongs to the autoinducer synthase family.</text>
</comment>
<dbReference type="GO" id="GO:0009372">
    <property type="term" value="P:quorum sensing"/>
    <property type="evidence" value="ECO:0007669"/>
    <property type="project" value="UniProtKB-UniRule"/>
</dbReference>
<organism evidence="10 11">
    <name type="scientific">Pseudomonas fluorescens</name>
    <dbReference type="NCBI Taxonomy" id="294"/>
    <lineage>
        <taxon>Bacteria</taxon>
        <taxon>Pseudomonadati</taxon>
        <taxon>Pseudomonadota</taxon>
        <taxon>Gammaproteobacteria</taxon>
        <taxon>Pseudomonadales</taxon>
        <taxon>Pseudomonadaceae</taxon>
        <taxon>Pseudomonas</taxon>
    </lineage>
</organism>
<dbReference type="PROSITE" id="PS00949">
    <property type="entry name" value="AUTOINDUCER_SYNTH_1"/>
    <property type="match status" value="1"/>
</dbReference>
<comment type="catalytic activity">
    <reaction evidence="7 9">
        <text>a fatty acyl-[ACP] + S-adenosyl-L-methionine = an N-acyl-L-homoserine lactone + S-methyl-5'-thioadenosine + holo-[ACP] + H(+)</text>
        <dbReference type="Rhea" id="RHEA:10096"/>
        <dbReference type="Rhea" id="RHEA-COMP:9685"/>
        <dbReference type="Rhea" id="RHEA-COMP:14125"/>
        <dbReference type="ChEBI" id="CHEBI:15378"/>
        <dbReference type="ChEBI" id="CHEBI:17509"/>
        <dbReference type="ChEBI" id="CHEBI:55474"/>
        <dbReference type="ChEBI" id="CHEBI:59789"/>
        <dbReference type="ChEBI" id="CHEBI:64479"/>
        <dbReference type="ChEBI" id="CHEBI:138651"/>
        <dbReference type="EC" id="2.3.1.184"/>
    </reaction>
</comment>
<reference evidence="11" key="1">
    <citation type="submission" date="2015-09" db="EMBL/GenBank/DDBJ databases">
        <title>Whole genome sequence of Pseudomonas fluorescens FW300-N2C3.</title>
        <authorList>
            <person name="Ray J."/>
            <person name="Melnyk R."/>
            <person name="Deutschbauer A."/>
        </authorList>
    </citation>
    <scope>NUCLEOTIDE SEQUENCE [LARGE SCALE GENOMIC DNA]</scope>
    <source>
        <strain evidence="11">FW300-N2C3</strain>
    </source>
</reference>
<accession>A0A0N9W2S3</accession>
<name>A0A0N9W2S3_PSEFL</name>
<dbReference type="PANTHER" id="PTHR39322">
    <property type="entry name" value="ACYL-HOMOSERINE-LACTONE SYNTHASE"/>
    <property type="match status" value="1"/>
</dbReference>
<dbReference type="Pfam" id="PF00765">
    <property type="entry name" value="Autoind_synth"/>
    <property type="match status" value="1"/>
</dbReference>
<evidence type="ECO:0000256" key="9">
    <source>
        <dbReference type="RuleBase" id="RU361135"/>
    </source>
</evidence>
<keyword evidence="5 9" id="KW-0949">S-adenosyl-L-methionine</keyword>
<dbReference type="InterPro" id="IPR001690">
    <property type="entry name" value="Autoind_synthase"/>
</dbReference>
<dbReference type="PRINTS" id="PR01549">
    <property type="entry name" value="AUTOINDCRSYN"/>
</dbReference>
<dbReference type="EMBL" id="CP012831">
    <property type="protein sequence ID" value="ALI07595.1"/>
    <property type="molecule type" value="Genomic_DNA"/>
</dbReference>
<dbReference type="SUPFAM" id="SSF55729">
    <property type="entry name" value="Acyl-CoA N-acyltransferases (Nat)"/>
    <property type="match status" value="1"/>
</dbReference>
<dbReference type="OrthoDB" id="6023281at2"/>
<dbReference type="PANTHER" id="PTHR39322:SF1">
    <property type="entry name" value="ISOVALERYL-HOMOSERINE LACTONE SYNTHASE"/>
    <property type="match status" value="1"/>
</dbReference>
<dbReference type="Proteomes" id="UP000059425">
    <property type="component" value="Chromosome"/>
</dbReference>
<evidence type="ECO:0000256" key="7">
    <source>
        <dbReference type="ARBA" id="ARBA00048576"/>
    </source>
</evidence>
<reference evidence="10 11" key="2">
    <citation type="journal article" date="2018" name="Nature">
        <title>Mutant phenotypes for thousands of bacterial genes of unknown function.</title>
        <authorList>
            <person name="Price M.N."/>
            <person name="Wetmore K.M."/>
            <person name="Waters R.J."/>
            <person name="Callaghan M."/>
            <person name="Ray J."/>
            <person name="Liu H."/>
            <person name="Kuehl J.V."/>
            <person name="Melnyk R.A."/>
            <person name="Lamson J.S."/>
            <person name="Suh Y."/>
            <person name="Carlson H.K."/>
            <person name="Esquivel Z."/>
            <person name="Sadeeshkumar H."/>
            <person name="Chakraborty R."/>
            <person name="Zane G.M."/>
            <person name="Rubin B.E."/>
            <person name="Wall J.D."/>
            <person name="Visel A."/>
            <person name="Bristow J."/>
            <person name="Blow M.J."/>
            <person name="Arkin A.P."/>
            <person name="Deutschbauer A.M."/>
        </authorList>
    </citation>
    <scope>NUCLEOTIDE SEQUENCE [LARGE SCALE GENOMIC DNA]</scope>
    <source>
        <strain evidence="10 11">FW300-N2C3</strain>
    </source>
</reference>
<dbReference type="GO" id="GO:0007165">
    <property type="term" value="P:signal transduction"/>
    <property type="evidence" value="ECO:0007669"/>
    <property type="project" value="TreeGrafter"/>
</dbReference>
<evidence type="ECO:0000256" key="5">
    <source>
        <dbReference type="ARBA" id="ARBA00022691"/>
    </source>
</evidence>
<sequence>MFISIGRRHKINPQALNNMHKLRARIFKQKKMWDIPLINDMEIDGYDALDPYYMIINRSAEQAYVCGCWRILPTTGPNMLAHTFPELLHGQPAPCSDSIWELSRFAIEMPHDNRFGFSQGTVQAIHAIVNFALGCGVKQFVTVTTVGVEKMLIRLGLDTSRFGPALQVGVERAVALRIELNDRTTAALERAIEVYIYRSQRLGDAADF</sequence>
<dbReference type="AlphaFoldDB" id="A0A0N9W2S3"/>
<dbReference type="RefSeq" id="WP_060740053.1">
    <property type="nucleotide sequence ID" value="NZ_CP012831.1"/>
</dbReference>
<keyword evidence="6 8" id="KW-0071">Autoinducer synthesis</keyword>
<keyword evidence="4 9" id="KW-0808">Transferase</keyword>
<gene>
    <name evidence="10" type="ORF">AO356_12465</name>
</gene>
<dbReference type="PROSITE" id="PS51187">
    <property type="entry name" value="AUTOINDUCER_SYNTH_2"/>
    <property type="match status" value="1"/>
</dbReference>
<proteinExistence type="inferred from homology"/>
<dbReference type="InterPro" id="IPR018311">
    <property type="entry name" value="Autoind_synth_CS"/>
</dbReference>
<evidence type="ECO:0000256" key="8">
    <source>
        <dbReference type="PROSITE-ProRule" id="PRU00533"/>
    </source>
</evidence>
<evidence type="ECO:0000256" key="1">
    <source>
        <dbReference type="ARBA" id="ARBA00012340"/>
    </source>
</evidence>